<dbReference type="Proteomes" id="UP000821865">
    <property type="component" value="Chromosome 4"/>
</dbReference>
<comment type="caution">
    <text evidence="1">The sequence shown here is derived from an EMBL/GenBank/DDBJ whole genome shotgun (WGS) entry which is preliminary data.</text>
</comment>
<organism evidence="1 2">
    <name type="scientific">Dermacentor silvarum</name>
    <name type="common">Tick</name>
    <dbReference type="NCBI Taxonomy" id="543639"/>
    <lineage>
        <taxon>Eukaryota</taxon>
        <taxon>Metazoa</taxon>
        <taxon>Ecdysozoa</taxon>
        <taxon>Arthropoda</taxon>
        <taxon>Chelicerata</taxon>
        <taxon>Arachnida</taxon>
        <taxon>Acari</taxon>
        <taxon>Parasitiformes</taxon>
        <taxon>Ixodida</taxon>
        <taxon>Ixodoidea</taxon>
        <taxon>Ixodidae</taxon>
        <taxon>Rhipicephalinae</taxon>
        <taxon>Dermacentor</taxon>
    </lineage>
</organism>
<evidence type="ECO:0000313" key="1">
    <source>
        <dbReference type="EMBL" id="KAH7954980.1"/>
    </source>
</evidence>
<dbReference type="EMBL" id="CM023473">
    <property type="protein sequence ID" value="KAH7954980.1"/>
    <property type="molecule type" value="Genomic_DNA"/>
</dbReference>
<evidence type="ECO:0000313" key="2">
    <source>
        <dbReference type="Proteomes" id="UP000821865"/>
    </source>
</evidence>
<reference evidence="1" key="1">
    <citation type="submission" date="2020-05" db="EMBL/GenBank/DDBJ databases">
        <title>Large-scale comparative analyses of tick genomes elucidate their genetic diversity and vector capacities.</title>
        <authorList>
            <person name="Jia N."/>
            <person name="Wang J."/>
            <person name="Shi W."/>
            <person name="Du L."/>
            <person name="Sun Y."/>
            <person name="Zhan W."/>
            <person name="Jiang J."/>
            <person name="Wang Q."/>
            <person name="Zhang B."/>
            <person name="Ji P."/>
            <person name="Sakyi L.B."/>
            <person name="Cui X."/>
            <person name="Yuan T."/>
            <person name="Jiang B."/>
            <person name="Yang W."/>
            <person name="Lam T.T.-Y."/>
            <person name="Chang Q."/>
            <person name="Ding S."/>
            <person name="Wang X."/>
            <person name="Zhu J."/>
            <person name="Ruan X."/>
            <person name="Zhao L."/>
            <person name="Wei J."/>
            <person name="Que T."/>
            <person name="Du C."/>
            <person name="Cheng J."/>
            <person name="Dai P."/>
            <person name="Han X."/>
            <person name="Huang E."/>
            <person name="Gao Y."/>
            <person name="Liu J."/>
            <person name="Shao H."/>
            <person name="Ye R."/>
            <person name="Li L."/>
            <person name="Wei W."/>
            <person name="Wang X."/>
            <person name="Wang C."/>
            <person name="Yang T."/>
            <person name="Huo Q."/>
            <person name="Li W."/>
            <person name="Guo W."/>
            <person name="Chen H."/>
            <person name="Zhou L."/>
            <person name="Ni X."/>
            <person name="Tian J."/>
            <person name="Zhou Y."/>
            <person name="Sheng Y."/>
            <person name="Liu T."/>
            <person name="Pan Y."/>
            <person name="Xia L."/>
            <person name="Li J."/>
            <person name="Zhao F."/>
            <person name="Cao W."/>
        </authorList>
    </citation>
    <scope>NUCLEOTIDE SEQUENCE</scope>
    <source>
        <strain evidence="1">Dsil-2018</strain>
    </source>
</reference>
<accession>A0ACB8D093</accession>
<name>A0ACB8D093_DERSI</name>
<keyword evidence="2" id="KW-1185">Reference proteome</keyword>
<sequence>MEICNSPIIEVDAWCARNHSGYEILITAIVLVLVTEYVQCLALLPAAELVHLLELRFSLAQINLEGGPFFFANAKRLPDDRRFFAGRDLLLGNTLHEADRVIALGIELENLTNSGVDDIIKYLVRLNGFSEAKVLKYLGSYLGLDDDSSSRSEKLEKLNELFTTAVFQCPMLQYATEAAKGGANVRFMVLAEEMMTPIDHATGDSISTGDGIATYGDDLRLLSGDPADQSLTTAQSRLSHTMMDYVAAFASSGNPGHISAREEWPLYMEADKKVVLLNSSMTWAEAKWREEPCGQLMNVLSKVFQDDGDV</sequence>
<gene>
    <name evidence="1" type="ORF">HPB49_023599</name>
</gene>
<proteinExistence type="predicted"/>
<protein>
    <submittedName>
        <fullName evidence="1">Uncharacterized protein</fullName>
    </submittedName>
</protein>